<dbReference type="PANTHER" id="PTHR30545:SF2">
    <property type="entry name" value="SUGAR FERMENTATION STIMULATION PROTEIN A"/>
    <property type="match status" value="1"/>
</dbReference>
<dbReference type="NCBIfam" id="TIGR00230">
    <property type="entry name" value="sfsA"/>
    <property type="match status" value="1"/>
</dbReference>
<sequence>MRFPEPLIEGVLLRRYQRFLADVVLADGRLVTAHTPNTGSMRGCCRPGSRVWLKAANGGGRKYPWSWELVEAEPGVLVGINTGLANQLVREGVENGLVEELRGFGTVRQEVRFGRENSRIDLLLESADGRRCYVEVKNVTLVEGGRALFPDAVTLRGAKHLRELTAMVRQGHRAVICFCVQRCDGREVGPADAIDPAYGQALREALGQGVEALAYRARVSLEGIALAERLPVVCR</sequence>
<dbReference type="InterPro" id="IPR040452">
    <property type="entry name" value="SfsA_C"/>
</dbReference>
<proteinExistence type="inferred from homology"/>
<reference evidence="4 5" key="1">
    <citation type="submission" date="2024-04" db="EMBL/GenBank/DDBJ databases">
        <authorList>
            <person name="Cremers G."/>
        </authorList>
    </citation>
    <scope>NUCLEOTIDE SEQUENCE [LARGE SCALE GENOMIC DNA]</scope>
    <source>
        <strain evidence="4">MeCH1-AG</strain>
    </source>
</reference>
<dbReference type="Pfam" id="PF03749">
    <property type="entry name" value="SfsA"/>
    <property type="match status" value="1"/>
</dbReference>
<feature type="domain" description="SfsA N-terminal OB" evidence="3">
    <location>
        <begin position="13"/>
        <end position="80"/>
    </location>
</feature>
<dbReference type="RefSeq" id="WP_348757254.1">
    <property type="nucleotide sequence ID" value="NZ_OZ026884.1"/>
</dbReference>
<dbReference type="EMBL" id="OZ026884">
    <property type="protein sequence ID" value="CAL1240671.1"/>
    <property type="molecule type" value="Genomic_DNA"/>
</dbReference>
<name>A0ABM9NJ72_9GAMM</name>
<evidence type="ECO:0000256" key="1">
    <source>
        <dbReference type="HAMAP-Rule" id="MF_00095"/>
    </source>
</evidence>
<evidence type="ECO:0000259" key="3">
    <source>
        <dbReference type="Pfam" id="PF17746"/>
    </source>
</evidence>
<feature type="domain" description="Sugar fermentation stimulation protein C-terminal" evidence="2">
    <location>
        <begin position="84"/>
        <end position="222"/>
    </location>
</feature>
<dbReference type="Proteomes" id="UP001497493">
    <property type="component" value="Chromosome"/>
</dbReference>
<dbReference type="PANTHER" id="PTHR30545">
    <property type="entry name" value="SUGAR FERMENTATION STIMULATION PROTEIN A"/>
    <property type="match status" value="1"/>
</dbReference>
<protein>
    <recommendedName>
        <fullName evidence="1">Sugar fermentation stimulation protein homolog</fullName>
    </recommendedName>
</protein>
<gene>
    <name evidence="1 4" type="primary">sfsA</name>
    <name evidence="4" type="ORF">MECH1_V1_1895</name>
</gene>
<dbReference type="Gene3D" id="2.40.50.580">
    <property type="match status" value="1"/>
</dbReference>
<dbReference type="InterPro" id="IPR041465">
    <property type="entry name" value="SfsA_N"/>
</dbReference>
<evidence type="ECO:0000259" key="2">
    <source>
        <dbReference type="Pfam" id="PF03749"/>
    </source>
</evidence>
<evidence type="ECO:0000313" key="4">
    <source>
        <dbReference type="EMBL" id="CAL1240671.1"/>
    </source>
</evidence>
<comment type="similarity">
    <text evidence="1">Belongs to the SfsA family.</text>
</comment>
<dbReference type="CDD" id="cd22359">
    <property type="entry name" value="SfsA-like_bacterial"/>
    <property type="match status" value="1"/>
</dbReference>
<dbReference type="Pfam" id="PF17746">
    <property type="entry name" value="SfsA_N"/>
    <property type="match status" value="1"/>
</dbReference>
<organism evidence="4 5">
    <name type="scientific">Candidatus Methylocalor cossyra</name>
    <dbReference type="NCBI Taxonomy" id="3108543"/>
    <lineage>
        <taxon>Bacteria</taxon>
        <taxon>Pseudomonadati</taxon>
        <taxon>Pseudomonadota</taxon>
        <taxon>Gammaproteobacteria</taxon>
        <taxon>Methylococcales</taxon>
        <taxon>Methylococcaceae</taxon>
        <taxon>Candidatus Methylocalor</taxon>
    </lineage>
</organism>
<dbReference type="InterPro" id="IPR005224">
    <property type="entry name" value="SfsA"/>
</dbReference>
<dbReference type="HAMAP" id="MF_00095">
    <property type="entry name" value="SfsA"/>
    <property type="match status" value="1"/>
</dbReference>
<evidence type="ECO:0000313" key="5">
    <source>
        <dbReference type="Proteomes" id="UP001497493"/>
    </source>
</evidence>
<accession>A0ABM9NJ72</accession>
<keyword evidence="5" id="KW-1185">Reference proteome</keyword>
<dbReference type="Gene3D" id="3.40.1350.60">
    <property type="match status" value="1"/>
</dbReference>